<evidence type="ECO:0000313" key="3">
    <source>
        <dbReference type="Proteomes" id="UP000008820"/>
    </source>
</evidence>
<reference evidence="2 3" key="1">
    <citation type="submission" date="2017-06" db="EMBL/GenBank/DDBJ databases">
        <title>Aedes aegypti genome working group (AGWG) sequencing and assembly.</title>
        <authorList>
            <consortium name="Aedes aegypti Genome Working Group (AGWG)"/>
            <person name="Matthews B.J."/>
        </authorList>
    </citation>
    <scope>NUCLEOTIDE SEQUENCE [LARGE SCALE GENOMIC DNA]</scope>
    <source>
        <strain evidence="2 3">LVP_AGWG</strain>
    </source>
</reference>
<accession>A0A6I8U355</accession>
<dbReference type="InParanoid" id="A0A6I8U355"/>
<name>A0A6I8U355_AEDAE</name>
<dbReference type="EnsemblMetazoa" id="AAEL025167-RA">
    <property type="protein sequence ID" value="AAEL025167-PA"/>
    <property type="gene ID" value="AAEL025167"/>
</dbReference>
<organism evidence="2 3">
    <name type="scientific">Aedes aegypti</name>
    <name type="common">Yellowfever mosquito</name>
    <name type="synonym">Culex aegypti</name>
    <dbReference type="NCBI Taxonomy" id="7159"/>
    <lineage>
        <taxon>Eukaryota</taxon>
        <taxon>Metazoa</taxon>
        <taxon>Ecdysozoa</taxon>
        <taxon>Arthropoda</taxon>
        <taxon>Hexapoda</taxon>
        <taxon>Insecta</taxon>
        <taxon>Pterygota</taxon>
        <taxon>Neoptera</taxon>
        <taxon>Endopterygota</taxon>
        <taxon>Diptera</taxon>
        <taxon>Nematocera</taxon>
        <taxon>Culicoidea</taxon>
        <taxon>Culicidae</taxon>
        <taxon>Culicinae</taxon>
        <taxon>Aedini</taxon>
        <taxon>Aedes</taxon>
        <taxon>Stegomyia</taxon>
    </lineage>
</organism>
<gene>
    <name evidence="2" type="primary">110675129</name>
</gene>
<dbReference type="Gene3D" id="3.60.10.10">
    <property type="entry name" value="Endonuclease/exonuclease/phosphatase"/>
    <property type="match status" value="1"/>
</dbReference>
<dbReference type="OrthoDB" id="7763628at2759"/>
<keyword evidence="3" id="KW-1185">Reference proteome</keyword>
<dbReference type="InterPro" id="IPR005135">
    <property type="entry name" value="Endo/exonuclease/phosphatase"/>
</dbReference>
<feature type="domain" description="Endonuclease/exonuclease/phosphatase" evidence="1">
    <location>
        <begin position="9"/>
        <end position="127"/>
    </location>
</feature>
<reference evidence="2" key="2">
    <citation type="submission" date="2020-05" db="UniProtKB">
        <authorList>
            <consortium name="EnsemblMetazoa"/>
        </authorList>
    </citation>
    <scope>IDENTIFICATION</scope>
    <source>
        <strain evidence="2">LVP_AGWG</strain>
    </source>
</reference>
<protein>
    <recommendedName>
        <fullName evidence="1">Endonuclease/exonuclease/phosphatase domain-containing protein</fullName>
    </recommendedName>
</protein>
<dbReference type="GO" id="GO:0003824">
    <property type="term" value="F:catalytic activity"/>
    <property type="evidence" value="ECO:0007669"/>
    <property type="project" value="InterPro"/>
</dbReference>
<sequence>MTGGGRSHITLISAYLPASNSKHVTEDLKNLFQWVEQLEGEIILGADLNAHHDSWSPEFPECPRGKLISQITMDSKMILLNDGSPTMCLAPGNRRSAIDLTWVTEGLARKAKWEVLDEEFGSAHLTIRIGIGDEIPLIEKTSKRVNQDRVIKSLNEMRPQYIYNPEEMQEIFEETLEKASYIVKNKKGNYLKRWWNNELALLYNGKREALRRYNRNKTQNNYVDLQKRRAMFKKEFRKTKRAYIKDLSEKIDETTPPKQVWNIVKGIDTNLNGNHRKSTELSYEKGAEFMNYYFGNKLSPVSCPKVETERNLEGFEIALKEDEILRNLKKKKKKNL</sequence>
<dbReference type="SUPFAM" id="SSF56219">
    <property type="entry name" value="DNase I-like"/>
    <property type="match status" value="1"/>
</dbReference>
<dbReference type="Pfam" id="PF14529">
    <property type="entry name" value="Exo_endo_phos_2"/>
    <property type="match status" value="1"/>
</dbReference>
<dbReference type="Proteomes" id="UP000008820">
    <property type="component" value="Chromosome 2"/>
</dbReference>
<evidence type="ECO:0000313" key="2">
    <source>
        <dbReference type="EnsemblMetazoa" id="AAEL025167-PA"/>
    </source>
</evidence>
<proteinExistence type="predicted"/>
<dbReference type="InterPro" id="IPR036691">
    <property type="entry name" value="Endo/exonu/phosph_ase_sf"/>
</dbReference>
<evidence type="ECO:0000259" key="1">
    <source>
        <dbReference type="Pfam" id="PF14529"/>
    </source>
</evidence>
<dbReference type="AlphaFoldDB" id="A0A6I8U355"/>